<accession>A0A6G0TEN6</accession>
<evidence type="ECO:0000313" key="2">
    <source>
        <dbReference type="EMBL" id="KAE9530934.1"/>
    </source>
</evidence>
<keyword evidence="1" id="KW-0472">Membrane</keyword>
<keyword evidence="1" id="KW-1133">Transmembrane helix</keyword>
<feature type="transmembrane region" description="Helical" evidence="1">
    <location>
        <begin position="85"/>
        <end position="110"/>
    </location>
</feature>
<organism evidence="2 3">
    <name type="scientific">Aphis glycines</name>
    <name type="common">Soybean aphid</name>
    <dbReference type="NCBI Taxonomy" id="307491"/>
    <lineage>
        <taxon>Eukaryota</taxon>
        <taxon>Metazoa</taxon>
        <taxon>Ecdysozoa</taxon>
        <taxon>Arthropoda</taxon>
        <taxon>Hexapoda</taxon>
        <taxon>Insecta</taxon>
        <taxon>Pterygota</taxon>
        <taxon>Neoptera</taxon>
        <taxon>Paraneoptera</taxon>
        <taxon>Hemiptera</taxon>
        <taxon>Sternorrhyncha</taxon>
        <taxon>Aphidomorpha</taxon>
        <taxon>Aphidoidea</taxon>
        <taxon>Aphididae</taxon>
        <taxon>Aphidini</taxon>
        <taxon>Aphis</taxon>
        <taxon>Aphis</taxon>
    </lineage>
</organism>
<protein>
    <recommendedName>
        <fullName evidence="4">Transmembrane protein</fullName>
    </recommendedName>
</protein>
<reference evidence="2 3" key="1">
    <citation type="submission" date="2019-08" db="EMBL/GenBank/DDBJ databases">
        <title>The genome of the soybean aphid Biotype 1, its phylome, world population structure and adaptation to the North American continent.</title>
        <authorList>
            <person name="Giordano R."/>
            <person name="Donthu R.K."/>
            <person name="Hernandez A.G."/>
            <person name="Wright C.L."/>
            <person name="Zimin A.V."/>
        </authorList>
    </citation>
    <scope>NUCLEOTIDE SEQUENCE [LARGE SCALE GENOMIC DNA]</scope>
    <source>
        <tissue evidence="2">Whole aphids</tissue>
    </source>
</reference>
<gene>
    <name evidence="2" type="ORF">AGLY_011396</name>
</gene>
<dbReference type="Proteomes" id="UP000475862">
    <property type="component" value="Unassembled WGS sequence"/>
</dbReference>
<comment type="caution">
    <text evidence="2">The sequence shown here is derived from an EMBL/GenBank/DDBJ whole genome shotgun (WGS) entry which is preliminary data.</text>
</comment>
<dbReference type="EMBL" id="VYZN01000042">
    <property type="protein sequence ID" value="KAE9530934.1"/>
    <property type="molecule type" value="Genomic_DNA"/>
</dbReference>
<sequence>MFKTVTRLLHINTVIFTSNDIISHLTQKHIIHRPKNINSSFTFKFKLIKDINKNQYKNEQFMYNGDVITAVINIRQHHTKPKILLLLYFLYTGIVFLSKFYILLLLQIIFFTNVCCCLNNIFDSPEQNCVHQWLDYFSIYLKVYDFVQHELLYGYVQIVIVMLIKQFGLHLQQINKII</sequence>
<evidence type="ECO:0000256" key="1">
    <source>
        <dbReference type="SAM" id="Phobius"/>
    </source>
</evidence>
<dbReference type="AlphaFoldDB" id="A0A6G0TEN6"/>
<keyword evidence="1" id="KW-0812">Transmembrane</keyword>
<name>A0A6G0TEN6_APHGL</name>
<evidence type="ECO:0000313" key="3">
    <source>
        <dbReference type="Proteomes" id="UP000475862"/>
    </source>
</evidence>
<proteinExistence type="predicted"/>
<keyword evidence="3" id="KW-1185">Reference proteome</keyword>
<evidence type="ECO:0008006" key="4">
    <source>
        <dbReference type="Google" id="ProtNLM"/>
    </source>
</evidence>